<dbReference type="EMBL" id="CAEZTT010000057">
    <property type="protein sequence ID" value="CAB4576480.1"/>
    <property type="molecule type" value="Genomic_DNA"/>
</dbReference>
<reference evidence="1" key="1">
    <citation type="submission" date="2020-05" db="EMBL/GenBank/DDBJ databases">
        <authorList>
            <person name="Chiriac C."/>
            <person name="Salcher M."/>
            <person name="Ghai R."/>
            <person name="Kavagutti S V."/>
        </authorList>
    </citation>
    <scope>NUCLEOTIDE SEQUENCE</scope>
</reference>
<evidence type="ECO:0000313" key="1">
    <source>
        <dbReference type="EMBL" id="CAB4576480.1"/>
    </source>
</evidence>
<name>A0A6J6EIZ6_9ZZZZ</name>
<organism evidence="1">
    <name type="scientific">freshwater metagenome</name>
    <dbReference type="NCBI Taxonomy" id="449393"/>
    <lineage>
        <taxon>unclassified sequences</taxon>
        <taxon>metagenomes</taxon>
        <taxon>ecological metagenomes</taxon>
    </lineage>
</organism>
<proteinExistence type="predicted"/>
<gene>
    <name evidence="1" type="ORF">UFOPK1726_00599</name>
</gene>
<accession>A0A6J6EIZ6</accession>
<sequence length="457" mass="52295">MFSEVMWEMDLGVGIGWNGTGDLENAIRVNTIKNRFATALFKKDFSVASEIIDEYRMDDIDVDILSIPGIKIRKSLDSGSIAMINTYIYSEVYCKYLAISDVTSSTIPLLAFTGNREALEWLYENGFAGKFFNNCDVLMKNACISGSVDLVRWLSGILLGEINRSVNPVVGALGLNANMQRILRNITSHGVLVNHSQFFYMTPEIAEVVSELFPRDYHNTLNIGRVDMINSVKGCVPRASYVDGVWVKCSWEEYMERYEEKVKLMAFTDLSTPFLWNLQDMMESIRNGALPIIKWILYKSSINDAKMISAICQSTGVIENEENICRAVDVMLPFFSNEELVEIPIMFKVPFRGAHKITSIYRLCLEAIHNNSGFIVAHLLEKGVVRLSEYDYYLLYFIYHAENLDLFRYLYEKNRKEIMDVIGHFLMGGGLFANKITDWIKIRVDYKMEKFGKIVLT</sequence>
<dbReference type="SUPFAM" id="SSF140860">
    <property type="entry name" value="Pseudo ankyrin repeat-like"/>
    <property type="match status" value="1"/>
</dbReference>
<protein>
    <submittedName>
        <fullName evidence="1">Unannotated protein</fullName>
    </submittedName>
</protein>
<dbReference type="AlphaFoldDB" id="A0A6J6EIZ6"/>